<dbReference type="InterPro" id="IPR036860">
    <property type="entry name" value="SH2_dom_sf"/>
</dbReference>
<evidence type="ECO:0000313" key="6">
    <source>
        <dbReference type="Proteomes" id="UP000007635"/>
    </source>
</evidence>
<dbReference type="Gene3D" id="3.30.505.10">
    <property type="entry name" value="SH2 domain"/>
    <property type="match status" value="1"/>
</dbReference>
<evidence type="ECO:0000256" key="3">
    <source>
        <dbReference type="SAM" id="MobiDB-lite"/>
    </source>
</evidence>
<evidence type="ECO:0000313" key="5">
    <source>
        <dbReference type="Ensembl" id="ENSGACP00000039811.1"/>
    </source>
</evidence>
<reference evidence="5 6" key="1">
    <citation type="journal article" date="2021" name="G3 (Bethesda)">
        <title>Improved contiguity of the threespine stickleback genome using long-read sequencing.</title>
        <authorList>
            <person name="Nath S."/>
            <person name="Shaw D.E."/>
            <person name="White M.A."/>
        </authorList>
    </citation>
    <scope>NUCLEOTIDE SEQUENCE [LARGE SCALE GENOMIC DNA]</scope>
    <source>
        <strain evidence="5 6">Lake Benthic</strain>
    </source>
</reference>
<proteinExistence type="predicted"/>
<dbReference type="Ensembl" id="ENSGACT00000043537.1">
    <property type="protein sequence ID" value="ENSGACP00000039811.1"/>
    <property type="gene ID" value="ENSGACG00000002905.2"/>
</dbReference>
<keyword evidence="1 2" id="KW-0727">SH2 domain</keyword>
<feature type="compositionally biased region" description="Acidic residues" evidence="3">
    <location>
        <begin position="104"/>
        <end position="125"/>
    </location>
</feature>
<feature type="compositionally biased region" description="Basic and acidic residues" evidence="3">
    <location>
        <begin position="92"/>
        <end position="103"/>
    </location>
</feature>
<dbReference type="InterPro" id="IPR051751">
    <property type="entry name" value="Immunoreceptor_sig_adapters"/>
</dbReference>
<dbReference type="InterPro" id="IPR013761">
    <property type="entry name" value="SAM/pointed_sf"/>
</dbReference>
<dbReference type="SUPFAM" id="SSF55550">
    <property type="entry name" value="SH2 domain"/>
    <property type="match status" value="1"/>
</dbReference>
<feature type="region of interest" description="Disordered" evidence="3">
    <location>
        <begin position="84"/>
        <end position="396"/>
    </location>
</feature>
<dbReference type="RefSeq" id="XP_040034012.1">
    <property type="nucleotide sequence ID" value="XM_040178078.1"/>
</dbReference>
<dbReference type="PROSITE" id="PS50001">
    <property type="entry name" value="SH2"/>
    <property type="match status" value="1"/>
</dbReference>
<feature type="compositionally biased region" description="Acidic residues" evidence="3">
    <location>
        <begin position="195"/>
        <end position="208"/>
    </location>
</feature>
<name>A0AAQ4PPP4_GASAC</name>
<dbReference type="KEGG" id="gat:120820388"/>
<reference evidence="5" key="2">
    <citation type="submission" date="2025-08" db="UniProtKB">
        <authorList>
            <consortium name="Ensembl"/>
        </authorList>
    </citation>
    <scope>IDENTIFICATION</scope>
</reference>
<dbReference type="PANTHER" id="PTHR14098">
    <property type="entry name" value="SH2 DOMAIN CONTAINING PROTEIN"/>
    <property type="match status" value="1"/>
</dbReference>
<dbReference type="FunFam" id="3.30.505.10:FF:000016">
    <property type="entry name" value="B-cell linker protein isoform 2"/>
    <property type="match status" value="1"/>
</dbReference>
<keyword evidence="6" id="KW-1185">Reference proteome</keyword>
<accession>A0AAQ4PPP4</accession>
<feature type="domain" description="SH2" evidence="4">
    <location>
        <begin position="397"/>
        <end position="504"/>
    </location>
</feature>
<dbReference type="Gene3D" id="1.10.150.50">
    <property type="entry name" value="Transcription Factor, Ets-1"/>
    <property type="match status" value="1"/>
</dbReference>
<evidence type="ECO:0000256" key="1">
    <source>
        <dbReference type="ARBA" id="ARBA00022999"/>
    </source>
</evidence>
<dbReference type="SMART" id="SM00252">
    <property type="entry name" value="SH2"/>
    <property type="match status" value="1"/>
</dbReference>
<dbReference type="AlphaFoldDB" id="A0AAQ4PPP4"/>
<evidence type="ECO:0000259" key="4">
    <source>
        <dbReference type="PROSITE" id="PS50001"/>
    </source>
</evidence>
<feature type="compositionally biased region" description="Basic residues" evidence="3">
    <location>
        <begin position="156"/>
        <end position="166"/>
    </location>
</feature>
<dbReference type="GO" id="GO:0007169">
    <property type="term" value="P:cell surface receptor protein tyrosine kinase signaling pathway"/>
    <property type="evidence" value="ECO:0007669"/>
    <property type="project" value="TreeGrafter"/>
</dbReference>
<dbReference type="Pfam" id="PF00017">
    <property type="entry name" value="SH2"/>
    <property type="match status" value="1"/>
</dbReference>
<dbReference type="CTD" id="29760"/>
<evidence type="ECO:0000256" key="2">
    <source>
        <dbReference type="PROSITE-ProRule" id="PRU00191"/>
    </source>
</evidence>
<protein>
    <submittedName>
        <fullName evidence="5">B cell linker</fullName>
    </submittedName>
</protein>
<dbReference type="PANTHER" id="PTHR14098:SF3">
    <property type="entry name" value="B-CELL LINKER PROTEIN"/>
    <property type="match status" value="1"/>
</dbReference>
<dbReference type="Proteomes" id="UP000007635">
    <property type="component" value="Chromosome VI"/>
</dbReference>
<reference evidence="5" key="3">
    <citation type="submission" date="2025-09" db="UniProtKB">
        <authorList>
            <consortium name="Ensembl"/>
        </authorList>
    </citation>
    <scope>IDENTIFICATION</scope>
</reference>
<sequence length="506" mass="56891">MNLPSREEFEGWDHTQVAFFFSANKMQDGAATVNKLKMNGQRLLSLSDGDMSKFSLIHQPQLQKIVLDIKKNDGSLLNKLRRLKSKPSPKVPARDYRDARRDDDEFSDLDDDNDMYEDPREDQDCSYEPPPSHMAFNPTPFPPLGRGEYLDDHRNRPCRPPRKPLRPGKGSKQLPPEPTQLASDEEDYVNPNCSNDDDNYVEPEEDPSPDLVVVAGARAAKNRHMLHTPLAERPPSPDFYEVPDKKENSLSLPTSRACPIPARQSHSLPPKPSPRGNTGRSPAIQEPAEDDEYEVCNPADSSKDKPADGPSLPRSLFREFPKLSKPVLKPREFESRTLPAMQSDQKPPPKAFTLDMKWPKITFPPPTPPRPADKGSVSADNGSTDQDKDSDIGKQPWYAGACDRRTADNALCRSNKGGAFMVRKSSGQDAQQPYTLVVFYNGRVYNIPIRFIPTTQQYALGREKRGEEHFSSVSQIIENHQRTPLVLIDSQSNAKDATKLRFPSRP</sequence>
<dbReference type="GO" id="GO:0005737">
    <property type="term" value="C:cytoplasm"/>
    <property type="evidence" value="ECO:0007669"/>
    <property type="project" value="UniProtKB-ARBA"/>
</dbReference>
<dbReference type="GeneTree" id="ENSGT00940000155715"/>
<dbReference type="SUPFAM" id="SSF47769">
    <property type="entry name" value="SAM/Pointed domain"/>
    <property type="match status" value="1"/>
</dbReference>
<dbReference type="InterPro" id="IPR000980">
    <property type="entry name" value="SH2"/>
</dbReference>
<dbReference type="GeneID" id="120820388"/>
<organism evidence="5 6">
    <name type="scientific">Gasterosteus aculeatus aculeatus</name>
    <name type="common">three-spined stickleback</name>
    <dbReference type="NCBI Taxonomy" id="481459"/>
    <lineage>
        <taxon>Eukaryota</taxon>
        <taxon>Metazoa</taxon>
        <taxon>Chordata</taxon>
        <taxon>Craniata</taxon>
        <taxon>Vertebrata</taxon>
        <taxon>Euteleostomi</taxon>
        <taxon>Actinopterygii</taxon>
        <taxon>Neopterygii</taxon>
        <taxon>Teleostei</taxon>
        <taxon>Neoteleostei</taxon>
        <taxon>Acanthomorphata</taxon>
        <taxon>Eupercaria</taxon>
        <taxon>Perciformes</taxon>
        <taxon>Cottioidei</taxon>
        <taxon>Gasterosteales</taxon>
        <taxon>Gasterosteidae</taxon>
        <taxon>Gasterosteus</taxon>
    </lineage>
</organism>
<dbReference type="GO" id="GO:0035556">
    <property type="term" value="P:intracellular signal transduction"/>
    <property type="evidence" value="ECO:0007669"/>
    <property type="project" value="TreeGrafter"/>
</dbReference>